<evidence type="ECO:0000259" key="9">
    <source>
        <dbReference type="PROSITE" id="PS50157"/>
    </source>
</evidence>
<feature type="compositionally biased region" description="Low complexity" evidence="8">
    <location>
        <begin position="474"/>
        <end position="484"/>
    </location>
</feature>
<feature type="compositionally biased region" description="Low complexity" evidence="8">
    <location>
        <begin position="48"/>
        <end position="57"/>
    </location>
</feature>
<dbReference type="FunFam" id="3.30.160.60:FF:001049">
    <property type="entry name" value="zinc finger protein 319"/>
    <property type="match status" value="1"/>
</dbReference>
<feature type="compositionally biased region" description="Basic and acidic residues" evidence="8">
    <location>
        <begin position="30"/>
        <end position="39"/>
    </location>
</feature>
<dbReference type="SMART" id="SM00355">
    <property type="entry name" value="ZnF_C2H2"/>
    <property type="match status" value="8"/>
</dbReference>
<dbReference type="InterPro" id="IPR027353">
    <property type="entry name" value="NET_dom"/>
</dbReference>
<evidence type="ECO:0000256" key="4">
    <source>
        <dbReference type="ARBA" id="ARBA00022771"/>
    </source>
</evidence>
<feature type="domain" description="C2H2-type" evidence="9">
    <location>
        <begin position="397"/>
        <end position="426"/>
    </location>
</feature>
<dbReference type="PROSITE" id="PS00028">
    <property type="entry name" value="ZINC_FINGER_C2H2_1"/>
    <property type="match status" value="7"/>
</dbReference>
<keyword evidence="2" id="KW-0479">Metal-binding</keyword>
<feature type="domain" description="C2H2-type" evidence="9">
    <location>
        <begin position="339"/>
        <end position="366"/>
    </location>
</feature>
<name>A0AAD5QAL0_PYTIN</name>
<evidence type="ECO:0000313" key="10">
    <source>
        <dbReference type="EMBL" id="KAJ0400623.1"/>
    </source>
</evidence>
<dbReference type="GO" id="GO:0000978">
    <property type="term" value="F:RNA polymerase II cis-regulatory region sequence-specific DNA binding"/>
    <property type="evidence" value="ECO:0007669"/>
    <property type="project" value="TreeGrafter"/>
</dbReference>
<accession>A0AAD5QAL0</accession>
<dbReference type="InterPro" id="IPR013087">
    <property type="entry name" value="Znf_C2H2_type"/>
</dbReference>
<comment type="caution">
    <text evidence="10">The sequence shown here is derived from an EMBL/GenBank/DDBJ whole genome shotgun (WGS) entry which is preliminary data.</text>
</comment>
<sequence>MSLYSTGHSVAMNSSVNSSSVYPPAHKRQRTAEPSDKDAVAAGAATPTSGDAAANNASATSSSVADATASSSAPSVSTTVAPPTATVYPSMSLSLQKDASWSMLGDVEGFGSLGPMPSMSTVLEKRQFSIGSLLPPNVAPTLASAPSTDRPSAQPTAPIIDGSGGNQKYLDVATGEYMYSENVKPMTFAEKQALVQKITLLPSQYLRGLMDVISKYQPDTVRQIDDDGYAFDLGQMNENTVWAISDYVKDSMIELDGYIRSISAATVSTDDPQAVSLDAAAIAAGQQPLARHPSHDLSLANPKISAISGNENQEKFLEQVEMYSKPKVTKSRVKPSKKHECPTCQKQFRGRSELQNHVRTHTGEKPLKCSFAGCNKRYAHSSNLRAHERTHAGIKPYACHYDGCGKSFAHSVSLKEHIWMHAGFQPYVCPYEGCEKKFTQVSNFARHKKTHEKEERRDIIESATTEHAAKKLRPQPQSKQRKQAQQAHACAVEGCSRVFTRRVDLKLHSYTHTGEAPFACDLCGAAFKHPSNLNVHRLTHEQDDKKRRPYACHIDGCTRRFTHHTTLNEHLESHKKPGERKLLKCGCGQAYAHRKSLYRHLKDKHHSLPPKDAGST</sequence>
<dbReference type="InterPro" id="IPR050329">
    <property type="entry name" value="GLI_C2H2-zinc-finger"/>
</dbReference>
<reference evidence="10" key="1">
    <citation type="submission" date="2021-12" db="EMBL/GenBank/DDBJ databases">
        <title>Prjna785345.</title>
        <authorList>
            <person name="Rujirawat T."/>
            <person name="Krajaejun T."/>
        </authorList>
    </citation>
    <scope>NUCLEOTIDE SEQUENCE</scope>
    <source>
        <strain evidence="10">Pi057C3</strain>
    </source>
</reference>
<feature type="domain" description="C2H2-type" evidence="9">
    <location>
        <begin position="518"/>
        <end position="545"/>
    </location>
</feature>
<feature type="domain" description="C2H2-type" evidence="9">
    <location>
        <begin position="488"/>
        <end position="517"/>
    </location>
</feature>
<evidence type="ECO:0000256" key="3">
    <source>
        <dbReference type="ARBA" id="ARBA00022737"/>
    </source>
</evidence>
<evidence type="ECO:0000256" key="8">
    <source>
        <dbReference type="SAM" id="MobiDB-lite"/>
    </source>
</evidence>
<evidence type="ECO:0000256" key="1">
    <source>
        <dbReference type="ARBA" id="ARBA00004123"/>
    </source>
</evidence>
<proteinExistence type="predicted"/>
<dbReference type="SUPFAM" id="SSF57667">
    <property type="entry name" value="beta-beta-alpha zinc fingers"/>
    <property type="match status" value="5"/>
</dbReference>
<dbReference type="PANTHER" id="PTHR19818:SF139">
    <property type="entry name" value="PAIR-RULE PROTEIN ODD-PAIRED"/>
    <property type="match status" value="1"/>
</dbReference>
<feature type="region of interest" description="Disordered" evidence="8">
    <location>
        <begin position="1"/>
        <end position="57"/>
    </location>
</feature>
<dbReference type="InterPro" id="IPR036236">
    <property type="entry name" value="Znf_C2H2_sf"/>
</dbReference>
<feature type="compositionally biased region" description="Polar residues" evidence="8">
    <location>
        <begin position="144"/>
        <end position="155"/>
    </location>
</feature>
<gene>
    <name evidence="10" type="ORF">P43SY_000908</name>
</gene>
<dbReference type="Gene3D" id="3.30.160.60">
    <property type="entry name" value="Classic Zinc Finger"/>
    <property type="match status" value="7"/>
</dbReference>
<protein>
    <recommendedName>
        <fullName evidence="9">C2H2-type domain-containing protein</fullName>
    </recommendedName>
</protein>
<evidence type="ECO:0000256" key="2">
    <source>
        <dbReference type="ARBA" id="ARBA00022723"/>
    </source>
</evidence>
<dbReference type="GO" id="GO:0000981">
    <property type="term" value="F:DNA-binding transcription factor activity, RNA polymerase II-specific"/>
    <property type="evidence" value="ECO:0007669"/>
    <property type="project" value="TreeGrafter"/>
</dbReference>
<keyword evidence="3" id="KW-0677">Repeat</keyword>
<dbReference type="Proteomes" id="UP001209570">
    <property type="component" value="Unassembled WGS sequence"/>
</dbReference>
<comment type="subcellular location">
    <subcellularLocation>
        <location evidence="1">Nucleus</location>
    </subcellularLocation>
</comment>
<dbReference type="FunFam" id="3.30.160.60:FF:000072">
    <property type="entry name" value="zinc finger protein 143 isoform X1"/>
    <property type="match status" value="1"/>
</dbReference>
<dbReference type="Pfam" id="PF17035">
    <property type="entry name" value="BET"/>
    <property type="match status" value="1"/>
</dbReference>
<evidence type="ECO:0000256" key="6">
    <source>
        <dbReference type="ARBA" id="ARBA00023242"/>
    </source>
</evidence>
<dbReference type="PROSITE" id="PS50157">
    <property type="entry name" value="ZINC_FINGER_C2H2_2"/>
    <property type="match status" value="7"/>
</dbReference>
<dbReference type="PANTHER" id="PTHR19818">
    <property type="entry name" value="ZINC FINGER PROTEIN ZIC AND GLI"/>
    <property type="match status" value="1"/>
</dbReference>
<dbReference type="FunFam" id="3.30.160.60:FF:002343">
    <property type="entry name" value="Zinc finger protein 33A"/>
    <property type="match status" value="1"/>
</dbReference>
<feature type="compositionally biased region" description="Polar residues" evidence="8">
    <location>
        <begin position="1"/>
        <end position="12"/>
    </location>
</feature>
<dbReference type="Gene3D" id="1.20.1270.220">
    <property type="match status" value="1"/>
</dbReference>
<keyword evidence="6" id="KW-0539">Nucleus</keyword>
<feature type="domain" description="C2H2-type" evidence="9">
    <location>
        <begin position="550"/>
        <end position="579"/>
    </location>
</feature>
<feature type="compositionally biased region" description="Basic and acidic residues" evidence="8">
    <location>
        <begin position="451"/>
        <end position="460"/>
    </location>
</feature>
<dbReference type="GO" id="GO:0005634">
    <property type="term" value="C:nucleus"/>
    <property type="evidence" value="ECO:0007669"/>
    <property type="project" value="UniProtKB-SubCell"/>
</dbReference>
<feature type="domain" description="C2H2-type" evidence="9">
    <location>
        <begin position="367"/>
        <end position="396"/>
    </location>
</feature>
<dbReference type="GO" id="GO:0008270">
    <property type="term" value="F:zinc ion binding"/>
    <property type="evidence" value="ECO:0007669"/>
    <property type="project" value="UniProtKB-KW"/>
</dbReference>
<dbReference type="EMBL" id="JAKCXM010000150">
    <property type="protein sequence ID" value="KAJ0400623.1"/>
    <property type="molecule type" value="Genomic_DNA"/>
</dbReference>
<keyword evidence="5" id="KW-0862">Zinc</keyword>
<keyword evidence="11" id="KW-1185">Reference proteome</keyword>
<feature type="region of interest" description="Disordered" evidence="8">
    <location>
        <begin position="141"/>
        <end position="161"/>
    </location>
</feature>
<dbReference type="Pfam" id="PF00096">
    <property type="entry name" value="zf-C2H2"/>
    <property type="match status" value="5"/>
</dbReference>
<dbReference type="InterPro" id="IPR038336">
    <property type="entry name" value="NET_sf"/>
</dbReference>
<organism evidence="10 11">
    <name type="scientific">Pythium insidiosum</name>
    <name type="common">Pythiosis disease agent</name>
    <dbReference type="NCBI Taxonomy" id="114742"/>
    <lineage>
        <taxon>Eukaryota</taxon>
        <taxon>Sar</taxon>
        <taxon>Stramenopiles</taxon>
        <taxon>Oomycota</taxon>
        <taxon>Peronosporomycetes</taxon>
        <taxon>Pythiales</taxon>
        <taxon>Pythiaceae</taxon>
        <taxon>Pythium</taxon>
    </lineage>
</organism>
<evidence type="ECO:0000256" key="5">
    <source>
        <dbReference type="ARBA" id="ARBA00022833"/>
    </source>
</evidence>
<keyword evidence="4 7" id="KW-0863">Zinc-finger</keyword>
<feature type="region of interest" description="Disordered" evidence="8">
    <location>
        <begin position="448"/>
        <end position="484"/>
    </location>
</feature>
<evidence type="ECO:0000256" key="7">
    <source>
        <dbReference type="PROSITE-ProRule" id="PRU00042"/>
    </source>
</evidence>
<dbReference type="FunFam" id="3.30.160.60:FF:001102">
    <property type="entry name" value="Transcription factor IIIA"/>
    <property type="match status" value="1"/>
</dbReference>
<dbReference type="FunFam" id="3.30.160.60:FF:000125">
    <property type="entry name" value="Putative zinc finger protein 143"/>
    <property type="match status" value="1"/>
</dbReference>
<feature type="domain" description="C2H2-type" evidence="9">
    <location>
        <begin position="427"/>
        <end position="456"/>
    </location>
</feature>
<evidence type="ECO:0000313" key="11">
    <source>
        <dbReference type="Proteomes" id="UP001209570"/>
    </source>
</evidence>
<dbReference type="AlphaFoldDB" id="A0AAD5QAL0"/>
<dbReference type="GO" id="GO:0045944">
    <property type="term" value="P:positive regulation of transcription by RNA polymerase II"/>
    <property type="evidence" value="ECO:0007669"/>
    <property type="project" value="UniProtKB-ARBA"/>
</dbReference>